<feature type="region of interest" description="Disordered" evidence="1">
    <location>
        <begin position="181"/>
        <end position="263"/>
    </location>
</feature>
<dbReference type="AlphaFoldDB" id="A0AA39XDT2"/>
<keyword evidence="3" id="KW-1185">Reference proteome</keyword>
<name>A0AA39XDT2_9PEZI</name>
<feature type="compositionally biased region" description="Low complexity" evidence="1">
    <location>
        <begin position="233"/>
        <end position="243"/>
    </location>
</feature>
<evidence type="ECO:0000313" key="3">
    <source>
        <dbReference type="Proteomes" id="UP001175000"/>
    </source>
</evidence>
<proteinExistence type="predicted"/>
<evidence type="ECO:0000313" key="2">
    <source>
        <dbReference type="EMBL" id="KAK0632113.1"/>
    </source>
</evidence>
<reference evidence="2" key="1">
    <citation type="submission" date="2023-06" db="EMBL/GenBank/DDBJ databases">
        <title>Genome-scale phylogeny and comparative genomics of the fungal order Sordariales.</title>
        <authorList>
            <consortium name="Lawrence Berkeley National Laboratory"/>
            <person name="Hensen N."/>
            <person name="Bonometti L."/>
            <person name="Westerberg I."/>
            <person name="Brannstrom I.O."/>
            <person name="Guillou S."/>
            <person name="Cros-Aarteil S."/>
            <person name="Calhoun S."/>
            <person name="Haridas S."/>
            <person name="Kuo A."/>
            <person name="Mondo S."/>
            <person name="Pangilinan J."/>
            <person name="Riley R."/>
            <person name="Labutti K."/>
            <person name="Andreopoulos B."/>
            <person name="Lipzen A."/>
            <person name="Chen C."/>
            <person name="Yanf M."/>
            <person name="Daum C."/>
            <person name="Ng V."/>
            <person name="Clum A."/>
            <person name="Steindorff A."/>
            <person name="Ohm R."/>
            <person name="Martin F."/>
            <person name="Silar P."/>
            <person name="Natvig D."/>
            <person name="Lalanne C."/>
            <person name="Gautier V."/>
            <person name="Ament-Velasquez S.L."/>
            <person name="Kruys A."/>
            <person name="Hutchinson M.I."/>
            <person name="Powell A.J."/>
            <person name="Barry K."/>
            <person name="Miller A.N."/>
            <person name="Grigoriev I.V."/>
            <person name="Debuchy R."/>
            <person name="Gladieux P."/>
            <person name="Thoren M.H."/>
            <person name="Johannesson H."/>
        </authorList>
    </citation>
    <scope>NUCLEOTIDE SEQUENCE</scope>
    <source>
        <strain evidence="2">CBS 606.72</strain>
    </source>
</reference>
<dbReference type="Proteomes" id="UP001175000">
    <property type="component" value="Unassembled WGS sequence"/>
</dbReference>
<feature type="compositionally biased region" description="Polar residues" evidence="1">
    <location>
        <begin position="182"/>
        <end position="197"/>
    </location>
</feature>
<sequence>MSPFCAWGIWSFCKVPTELYIALALGPLHHPLNTTNIPQAKHNPHNRQARSLKHIYRSKYHQRMHSLPAALASSPTNALPSGGFLSPKTTITPPTSTLISVNATTVTAVDKHRGGPPGSFFRNGTGWGHGGRGGHGHGYGHGHVPGAVAAETSSCSTFVKTFTETVNITVIVTTSMGAQVITRPNNNQPTVSPSSIFVSPAPARTVTVTSPPRTNRITLSSVRTPRPSPSPSPSSIDAQPSPSQTNTKLNPSSANTDYPPSPTDCVIDPFLTPNMTVAASIRPSAVQTQEITPAATVCAKSAPSGKPNAANLHCGVRGKAGDYFLGRYTQNGNGIDVTLKGCWQFCGKSV</sequence>
<dbReference type="EMBL" id="JAULSU010000001">
    <property type="protein sequence ID" value="KAK0632113.1"/>
    <property type="molecule type" value="Genomic_DNA"/>
</dbReference>
<feature type="compositionally biased region" description="Polar residues" evidence="1">
    <location>
        <begin position="244"/>
        <end position="258"/>
    </location>
</feature>
<evidence type="ECO:0000256" key="1">
    <source>
        <dbReference type="SAM" id="MobiDB-lite"/>
    </source>
</evidence>
<organism evidence="2 3">
    <name type="scientific">Immersiella caudata</name>
    <dbReference type="NCBI Taxonomy" id="314043"/>
    <lineage>
        <taxon>Eukaryota</taxon>
        <taxon>Fungi</taxon>
        <taxon>Dikarya</taxon>
        <taxon>Ascomycota</taxon>
        <taxon>Pezizomycotina</taxon>
        <taxon>Sordariomycetes</taxon>
        <taxon>Sordariomycetidae</taxon>
        <taxon>Sordariales</taxon>
        <taxon>Lasiosphaeriaceae</taxon>
        <taxon>Immersiella</taxon>
    </lineage>
</organism>
<protein>
    <submittedName>
        <fullName evidence="2">Uncharacterized protein</fullName>
    </submittedName>
</protein>
<feature type="compositionally biased region" description="Polar residues" evidence="1">
    <location>
        <begin position="206"/>
        <end position="219"/>
    </location>
</feature>
<accession>A0AA39XDT2</accession>
<gene>
    <name evidence="2" type="ORF">B0T14DRAFT_573521</name>
</gene>
<comment type="caution">
    <text evidence="2">The sequence shown here is derived from an EMBL/GenBank/DDBJ whole genome shotgun (WGS) entry which is preliminary data.</text>
</comment>